<name>A0A2H0VGY2_9BACT</name>
<dbReference type="EMBL" id="PFAG01000019">
    <property type="protein sequence ID" value="PIR98367.1"/>
    <property type="molecule type" value="Genomic_DNA"/>
</dbReference>
<comment type="caution">
    <text evidence="1">The sequence shown here is derived from an EMBL/GenBank/DDBJ whole genome shotgun (WGS) entry which is preliminary data.</text>
</comment>
<organism evidence="1 2">
    <name type="scientific">Candidatus Colwellbacteria bacterium CG10_big_fil_rev_8_21_14_0_10_41_28</name>
    <dbReference type="NCBI Taxonomy" id="1974539"/>
    <lineage>
        <taxon>Bacteria</taxon>
        <taxon>Candidatus Colwelliibacteriota</taxon>
    </lineage>
</organism>
<dbReference type="AlphaFoldDB" id="A0A2H0VGY2"/>
<reference evidence="2" key="1">
    <citation type="submission" date="2017-09" db="EMBL/GenBank/DDBJ databases">
        <title>Depth-based differentiation of microbial function through sediment-hosted aquifers and enrichment of novel symbionts in the deep terrestrial subsurface.</title>
        <authorList>
            <person name="Probst A.J."/>
            <person name="Ladd B."/>
            <person name="Jarett J.K."/>
            <person name="Geller-Mcgrath D.E."/>
            <person name="Sieber C.M.K."/>
            <person name="Emerson J.B."/>
            <person name="Anantharaman K."/>
            <person name="Thomas B.C."/>
            <person name="Malmstrom R."/>
            <person name="Stieglmeier M."/>
            <person name="Klingl A."/>
            <person name="Woyke T."/>
            <person name="Ryan C.M."/>
            <person name="Banfield J.F."/>
        </authorList>
    </citation>
    <scope>NUCLEOTIDE SEQUENCE [LARGE SCALE GENOMIC DNA]</scope>
</reference>
<dbReference type="Proteomes" id="UP000230776">
    <property type="component" value="Unassembled WGS sequence"/>
</dbReference>
<accession>A0A2H0VGY2</accession>
<sequence length="132" mass="13998">MSWKYGGIILISSLLVLGIYFISGVPPERVNAQVNSTDECPGAKILYNTGYACSFDSEITGPGGDPISIYRCSGGGTQTVSCKKWSEYGPTIRNYIGNDPADKCYAAVSGASSCTNGTYSCTLSDSVNTKYE</sequence>
<proteinExistence type="predicted"/>
<feature type="non-terminal residue" evidence="1">
    <location>
        <position position="132"/>
    </location>
</feature>
<protein>
    <submittedName>
        <fullName evidence="1">Uncharacterized protein</fullName>
    </submittedName>
</protein>
<evidence type="ECO:0000313" key="1">
    <source>
        <dbReference type="EMBL" id="PIR98367.1"/>
    </source>
</evidence>
<evidence type="ECO:0000313" key="2">
    <source>
        <dbReference type="Proteomes" id="UP000230776"/>
    </source>
</evidence>
<gene>
    <name evidence="1" type="ORF">COT88_01975</name>
</gene>